<dbReference type="AlphaFoldDB" id="A0A0K6SB83"/>
<accession>A0A0K6SB83</accession>
<organism evidence="2">
    <name type="scientific">Chromera velia CCMP2878</name>
    <dbReference type="NCBI Taxonomy" id="1169474"/>
    <lineage>
        <taxon>Eukaryota</taxon>
        <taxon>Sar</taxon>
        <taxon>Alveolata</taxon>
        <taxon>Colpodellida</taxon>
        <taxon>Chromeraceae</taxon>
        <taxon>Chromera</taxon>
    </lineage>
</organism>
<dbReference type="VEuPathDB" id="CryptoDB:Cvel_119"/>
<protein>
    <submittedName>
        <fullName evidence="2">Uncharacterized protein</fullName>
    </submittedName>
</protein>
<dbReference type="EMBL" id="CDMZ01005843">
    <property type="protein sequence ID" value="CUC10896.1"/>
    <property type="molecule type" value="Genomic_DNA"/>
</dbReference>
<gene>
    <name evidence="2" type="ORF">Cvel_119.t2.CR1</name>
</gene>
<reference evidence="2" key="1">
    <citation type="submission" date="2014-11" db="EMBL/GenBank/DDBJ databases">
        <title>Molecular phylogeny of cliff fern family Woodsiaceae with morphological implications.</title>
        <authorList>
            <person name="Shao Y.-Z."/>
            <person name="Wei R."/>
            <person name="Zhang X.-C."/>
        </authorList>
    </citation>
    <scope>NUCLEOTIDE SEQUENCE</scope>
</reference>
<name>A0A0K6SB83_9ALVE</name>
<feature type="compositionally biased region" description="Basic and acidic residues" evidence="1">
    <location>
        <begin position="35"/>
        <end position="46"/>
    </location>
</feature>
<evidence type="ECO:0000313" key="2">
    <source>
        <dbReference type="EMBL" id="CUC10896.1"/>
    </source>
</evidence>
<dbReference type="PhylomeDB" id="A0A0K6SB83"/>
<feature type="compositionally biased region" description="Basic and acidic residues" evidence="1">
    <location>
        <begin position="322"/>
        <end position="360"/>
    </location>
</feature>
<proteinExistence type="predicted"/>
<feature type="compositionally biased region" description="Basic and acidic residues" evidence="1">
    <location>
        <begin position="261"/>
        <end position="308"/>
    </location>
</feature>
<feature type="region of interest" description="Disordered" evidence="1">
    <location>
        <begin position="256"/>
        <end position="360"/>
    </location>
</feature>
<sequence>MEDKKVDVDALNDMLSATSSYSASGGEEEEEEEDKERKEKTEKDKEEKRLFDLTQVSTVLRNEIIPSIDKIMGKKLKKGLGPLKKEIVECKNGQAELRKDMKRIQEWTENEIAQLKESGGESLEVFKEKVRQRTRLFLGLSLDRRELKEGLKEFLIRAAQIRKPVERGDRFEEAAAQAERLEKGASSITNRKHKRWGNTTMVTFARKRDTQDADSLFSENQTLEMEVRKHIRCIMPRTEEEQRKAVVKWATITLQDEEKTEEEKKEAKEALQRVGEKVPGEEREEQTGRGAKRERVQTLQSKDRPRERRCGKRGGGGGCRHAGNEEGGEGKDRPPPKDRKGHTEEEERRKRIELMGPEYK</sequence>
<evidence type="ECO:0000256" key="1">
    <source>
        <dbReference type="SAM" id="MobiDB-lite"/>
    </source>
</evidence>
<feature type="region of interest" description="Disordered" evidence="1">
    <location>
        <begin position="1"/>
        <end position="46"/>
    </location>
</feature>